<dbReference type="Proteomes" id="UP000708148">
    <property type="component" value="Unassembled WGS sequence"/>
</dbReference>
<evidence type="ECO:0000313" key="3">
    <source>
        <dbReference type="Proteomes" id="UP000708148"/>
    </source>
</evidence>
<evidence type="ECO:0000256" key="1">
    <source>
        <dbReference type="SAM" id="SignalP"/>
    </source>
</evidence>
<feature type="signal peptide" evidence="1">
    <location>
        <begin position="1"/>
        <end position="18"/>
    </location>
</feature>
<sequence>MATVWLATLTWQVMPWIGLLERQAALSCIECGGEALGKLSKAIVETAQAVVGATDAGSTYQGFGALCSLLGQLSHCWALPWRWSSDKRTMMSNSNPPCLCLPRLQRSHRRQKPAQSWVLHAGSGKAPPVIECVARNRDDFEQQIDDEEVQGCYRHLEEWTCGCVQGGEAMQG</sequence>
<organism evidence="2 3">
    <name type="scientific">Ostreobium quekettii</name>
    <dbReference type="NCBI Taxonomy" id="121088"/>
    <lineage>
        <taxon>Eukaryota</taxon>
        <taxon>Viridiplantae</taxon>
        <taxon>Chlorophyta</taxon>
        <taxon>core chlorophytes</taxon>
        <taxon>Ulvophyceae</taxon>
        <taxon>TCBD clade</taxon>
        <taxon>Bryopsidales</taxon>
        <taxon>Ostreobineae</taxon>
        <taxon>Ostreobiaceae</taxon>
        <taxon>Ostreobium</taxon>
    </lineage>
</organism>
<dbReference type="EMBL" id="CAJHUC010001725">
    <property type="protein sequence ID" value="CAD7702152.1"/>
    <property type="molecule type" value="Genomic_DNA"/>
</dbReference>
<gene>
    <name evidence="2" type="ORF">OSTQU699_LOCUS7509</name>
</gene>
<proteinExistence type="predicted"/>
<comment type="caution">
    <text evidence="2">The sequence shown here is derived from an EMBL/GenBank/DDBJ whole genome shotgun (WGS) entry which is preliminary data.</text>
</comment>
<keyword evidence="1" id="KW-0732">Signal</keyword>
<keyword evidence="3" id="KW-1185">Reference proteome</keyword>
<reference evidence="2" key="1">
    <citation type="submission" date="2020-12" db="EMBL/GenBank/DDBJ databases">
        <authorList>
            <person name="Iha C."/>
        </authorList>
    </citation>
    <scope>NUCLEOTIDE SEQUENCE</scope>
</reference>
<feature type="chain" id="PRO_5035829995" evidence="1">
    <location>
        <begin position="19"/>
        <end position="172"/>
    </location>
</feature>
<protein>
    <submittedName>
        <fullName evidence="2">Uncharacterized protein</fullName>
    </submittedName>
</protein>
<name>A0A8S1J4W1_9CHLO</name>
<evidence type="ECO:0000313" key="2">
    <source>
        <dbReference type="EMBL" id="CAD7702152.1"/>
    </source>
</evidence>
<dbReference type="AlphaFoldDB" id="A0A8S1J4W1"/>
<accession>A0A8S1J4W1</accession>